<evidence type="ECO:0000256" key="2">
    <source>
        <dbReference type="ARBA" id="ARBA00022741"/>
    </source>
</evidence>
<dbReference type="InterPro" id="IPR013126">
    <property type="entry name" value="Hsp_70_fam"/>
</dbReference>
<evidence type="ECO:0000313" key="5">
    <source>
        <dbReference type="Proteomes" id="UP001164746"/>
    </source>
</evidence>
<dbReference type="EMBL" id="CP111028">
    <property type="protein sequence ID" value="WAR31390.1"/>
    <property type="molecule type" value="Genomic_DNA"/>
</dbReference>
<keyword evidence="5" id="KW-1185">Reference proteome</keyword>
<keyword evidence="2" id="KW-0547">Nucleotide-binding</keyword>
<proteinExistence type="inferred from homology"/>
<dbReference type="PANTHER" id="PTHR14187:SF5">
    <property type="entry name" value="HEAT SHOCK 70 KDA PROTEIN 12A"/>
    <property type="match status" value="1"/>
</dbReference>
<gene>
    <name evidence="4" type="ORF">MAR_033932</name>
</gene>
<reference evidence="4" key="1">
    <citation type="submission" date="2022-11" db="EMBL/GenBank/DDBJ databases">
        <title>Centuries of genome instability and evolution in soft-shell clam transmissible cancer (bioRxiv).</title>
        <authorList>
            <person name="Hart S.F.M."/>
            <person name="Yonemitsu M.A."/>
            <person name="Giersch R.M."/>
            <person name="Beal B.F."/>
            <person name="Arriagada G."/>
            <person name="Davis B.W."/>
            <person name="Ostrander E.A."/>
            <person name="Goff S.P."/>
            <person name="Metzger M.J."/>
        </authorList>
    </citation>
    <scope>NUCLEOTIDE SEQUENCE</scope>
    <source>
        <strain evidence="4">MELC-2E11</strain>
        <tissue evidence="4">Siphon/mantle</tissue>
    </source>
</reference>
<dbReference type="InterPro" id="IPR043129">
    <property type="entry name" value="ATPase_NBD"/>
</dbReference>
<dbReference type="Gene3D" id="3.30.420.40">
    <property type="match status" value="3"/>
</dbReference>
<evidence type="ECO:0000313" key="4">
    <source>
        <dbReference type="EMBL" id="WAR31390.1"/>
    </source>
</evidence>
<accession>A0ABY7GAE8</accession>
<dbReference type="SUPFAM" id="SSF53067">
    <property type="entry name" value="Actin-like ATPase domain"/>
    <property type="match status" value="1"/>
</dbReference>
<organism evidence="4 5">
    <name type="scientific">Mya arenaria</name>
    <name type="common">Soft-shell clam</name>
    <dbReference type="NCBI Taxonomy" id="6604"/>
    <lineage>
        <taxon>Eukaryota</taxon>
        <taxon>Metazoa</taxon>
        <taxon>Spiralia</taxon>
        <taxon>Lophotrochozoa</taxon>
        <taxon>Mollusca</taxon>
        <taxon>Bivalvia</taxon>
        <taxon>Autobranchia</taxon>
        <taxon>Heteroconchia</taxon>
        <taxon>Euheterodonta</taxon>
        <taxon>Imparidentia</taxon>
        <taxon>Neoheterodontei</taxon>
        <taxon>Myida</taxon>
        <taxon>Myoidea</taxon>
        <taxon>Myidae</taxon>
        <taxon>Mya</taxon>
    </lineage>
</organism>
<evidence type="ECO:0000256" key="1">
    <source>
        <dbReference type="ARBA" id="ARBA00007381"/>
    </source>
</evidence>
<comment type="similarity">
    <text evidence="1">Belongs to the heat shock protein 70 family.</text>
</comment>
<dbReference type="Proteomes" id="UP001164746">
    <property type="component" value="Chromosome 17"/>
</dbReference>
<dbReference type="Gene3D" id="3.90.640.10">
    <property type="entry name" value="Actin, Chain A, domain 4"/>
    <property type="match status" value="1"/>
</dbReference>
<dbReference type="Pfam" id="PF00012">
    <property type="entry name" value="HSP70"/>
    <property type="match status" value="1"/>
</dbReference>
<name>A0ABY7GAE8_MYAAR</name>
<sequence>MAETKDGFQVVAAIDFGTTYSGYAFSFRNNPMDITTNFWKSGTAGLISLKTPTCILCDKKGEFNAFGFEAERKYAAVAGEGKQNEWTLFRRFKMILHNETAGIASERLQLALEPEVASIWCQTDSPSSTIALAGPGTQYMVVDLGGGTADISVHERLQDGSLKEIEKASGGPWGGINVDENYITFLGEIFGEEALSDLKDTNMEDYFKILNEFEGKKRNFTGELAANFVIKFSPSLRNKSQETFGKSLQNRIEELGYRSEITVKPTKMLVSTRIVSNWFEGPVTKLINHIRKILSYRTMRNVHTIVLVGGFSESKYVQTCVGNEIQGRRCIIPHEAGLAVLKGAVKFGHFPFAVKSRVLRYTYGVCIDSSIHSEESKFFKLQYNDWRARDCFKVFAAVDDEVRYDTEFVYKFAQRGTISTSVRIFRSTERSPVYVTEPDCEFLGTIELNHTIDYVTIQITFMFGQTELMVKARLMESGRESTAVLNCIPKGRLKETGRGQRK</sequence>
<dbReference type="PANTHER" id="PTHR14187">
    <property type="entry name" value="ALPHA KINASE/ELONGATION FACTOR 2 KINASE"/>
    <property type="match status" value="1"/>
</dbReference>
<protein>
    <submittedName>
        <fullName evidence="4">HS12B-like protein</fullName>
    </submittedName>
</protein>
<keyword evidence="3" id="KW-0067">ATP-binding</keyword>
<dbReference type="CDD" id="cd10229">
    <property type="entry name" value="ASKHA_NBD_HSP70_HSPA12"/>
    <property type="match status" value="1"/>
</dbReference>
<evidence type="ECO:0000256" key="3">
    <source>
        <dbReference type="ARBA" id="ARBA00022840"/>
    </source>
</evidence>